<feature type="region of interest" description="Disordered" evidence="1">
    <location>
        <begin position="1"/>
        <end position="153"/>
    </location>
</feature>
<evidence type="ECO:0000256" key="1">
    <source>
        <dbReference type="SAM" id="MobiDB-lite"/>
    </source>
</evidence>
<protein>
    <submittedName>
        <fullName evidence="2">Uncharacterized protein</fullName>
    </submittedName>
</protein>
<reference evidence="3" key="1">
    <citation type="journal article" date="2019" name="Nat. Commun.">
        <title>The genome of broomcorn millet.</title>
        <authorList>
            <person name="Zou C."/>
            <person name="Miki D."/>
            <person name="Li D."/>
            <person name="Tang Q."/>
            <person name="Xiao L."/>
            <person name="Rajput S."/>
            <person name="Deng P."/>
            <person name="Jia W."/>
            <person name="Huang R."/>
            <person name="Zhang M."/>
            <person name="Sun Y."/>
            <person name="Hu J."/>
            <person name="Fu X."/>
            <person name="Schnable P.S."/>
            <person name="Li F."/>
            <person name="Zhang H."/>
            <person name="Feng B."/>
            <person name="Zhu X."/>
            <person name="Liu R."/>
            <person name="Schnable J.C."/>
            <person name="Zhu J.-K."/>
            <person name="Zhang H."/>
        </authorList>
    </citation>
    <scope>NUCLEOTIDE SEQUENCE [LARGE SCALE GENOMIC DNA]</scope>
</reference>
<comment type="caution">
    <text evidence="2">The sequence shown here is derived from an EMBL/GenBank/DDBJ whole genome shotgun (WGS) entry which is preliminary data.</text>
</comment>
<proteinExistence type="predicted"/>
<feature type="region of interest" description="Disordered" evidence="1">
    <location>
        <begin position="167"/>
        <end position="227"/>
    </location>
</feature>
<name>A0A3L6T8K4_PANMI</name>
<sequence length="227" mass="23799">MVRVFARKARRGREEEKMTPSRRHWPASRPKAFAFPRSLPRADDATRHHWSAGAGTEQRHSADTLHRRSTRKERRHHGAPDTGGAHETMAHPRASGGGNGADTRLPPTDQANPTTAHGHGVAAHDHGKAAHGRGDPGQRDVAHGRGEATHGHCEAVHGCCDPGRDKMAHGGGDPSRGEAAHNRGDPGHDEGHPATAWGAGGNPGRPPTRTARSGPGEPDPAPAAGGG</sequence>
<accession>A0A3L6T8K4</accession>
<feature type="compositionally biased region" description="Basic and acidic residues" evidence="1">
    <location>
        <begin position="57"/>
        <end position="66"/>
    </location>
</feature>
<evidence type="ECO:0000313" key="2">
    <source>
        <dbReference type="EMBL" id="RLN34529.1"/>
    </source>
</evidence>
<feature type="compositionally biased region" description="Basic residues" evidence="1">
    <location>
        <begin position="1"/>
        <end position="11"/>
    </location>
</feature>
<feature type="compositionally biased region" description="Basic and acidic residues" evidence="1">
    <location>
        <begin position="122"/>
        <end position="153"/>
    </location>
</feature>
<evidence type="ECO:0000313" key="3">
    <source>
        <dbReference type="Proteomes" id="UP000275267"/>
    </source>
</evidence>
<gene>
    <name evidence="2" type="ORF">C2845_PM03G33410</name>
</gene>
<feature type="compositionally biased region" description="Basic and acidic residues" evidence="1">
    <location>
        <begin position="175"/>
        <end position="192"/>
    </location>
</feature>
<keyword evidence="3" id="KW-1185">Reference proteome</keyword>
<feature type="compositionally biased region" description="Basic residues" evidence="1">
    <location>
        <begin position="67"/>
        <end position="77"/>
    </location>
</feature>
<dbReference type="AlphaFoldDB" id="A0A3L6T8K4"/>
<dbReference type="EMBL" id="PQIB02000002">
    <property type="protein sequence ID" value="RLN34529.1"/>
    <property type="molecule type" value="Genomic_DNA"/>
</dbReference>
<organism evidence="2 3">
    <name type="scientific">Panicum miliaceum</name>
    <name type="common">Proso millet</name>
    <name type="synonym">Broomcorn millet</name>
    <dbReference type="NCBI Taxonomy" id="4540"/>
    <lineage>
        <taxon>Eukaryota</taxon>
        <taxon>Viridiplantae</taxon>
        <taxon>Streptophyta</taxon>
        <taxon>Embryophyta</taxon>
        <taxon>Tracheophyta</taxon>
        <taxon>Spermatophyta</taxon>
        <taxon>Magnoliopsida</taxon>
        <taxon>Liliopsida</taxon>
        <taxon>Poales</taxon>
        <taxon>Poaceae</taxon>
        <taxon>PACMAD clade</taxon>
        <taxon>Panicoideae</taxon>
        <taxon>Panicodae</taxon>
        <taxon>Paniceae</taxon>
        <taxon>Panicinae</taxon>
        <taxon>Panicum</taxon>
        <taxon>Panicum sect. Panicum</taxon>
    </lineage>
</organism>
<dbReference type="Proteomes" id="UP000275267">
    <property type="component" value="Unassembled WGS sequence"/>
</dbReference>